<name>A0ABD3QSQ1_9STRA</name>
<protein>
    <recommendedName>
        <fullName evidence="2">Protein kinase domain-containing protein</fullName>
    </recommendedName>
</protein>
<reference evidence="3 4" key="1">
    <citation type="submission" date="2024-10" db="EMBL/GenBank/DDBJ databases">
        <title>Updated reference genomes for cyclostephanoid diatoms.</title>
        <authorList>
            <person name="Roberts W.R."/>
            <person name="Alverson A.J."/>
        </authorList>
    </citation>
    <scope>NUCLEOTIDE SEQUENCE [LARGE SCALE GENOMIC DNA]</scope>
    <source>
        <strain evidence="3 4">AJA010-31</strain>
    </source>
</reference>
<feature type="domain" description="Protein kinase" evidence="2">
    <location>
        <begin position="217"/>
        <end position="610"/>
    </location>
</feature>
<keyword evidence="4" id="KW-1185">Reference proteome</keyword>
<dbReference type="PANTHER" id="PTHR10566:SF117">
    <property type="entry name" value="UNUSUAL PROTEIN KINASE-RELATED"/>
    <property type="match status" value="1"/>
</dbReference>
<sequence length="610" mass="67866">MREHKQTTMLSKLAAKTARRPLTALSATTTLAAASYAAYTEHNASLIPLESIPRSHYDPSAIQSYWSARPLSAASRVAHIACEIGPVAFDYLCRFQLLPRLGLVDAASNSEVEARELAIKLRGALTELGPTFIKVGQQLSIRPDLVSPTVLYELQRLCDAVPPFECGVAMRVLAEELRLRASGAADTVRGGNGNINDSNDNSLSQEEIDSTILSVFQEMPRLVASASLGQVYKAKLLKSHPSNSNKISEAIASDEVAIKIQRPDIYEQVTLDLYLLQTHGKTVDRLCSIFTHQIPYHEKFINGFANGAYMELNYENEAWNQVYFRRELGRRFNSSNNSSASGNDYDTAYNDNNTSFLNWFRAWDTSRQGDRVIVPKVYTQFTTERILVTEWIHGKPLAQSSKEQIRQLIPVGVELFLCQLLDIGKFHADPHPGNLYVTIKEGKPTLALLDFGLIANVDSSARTAMTNAIINLLQGDYDTLIAHDAKHLGFLPPDMDVTELKPILKTILKAGLVDSGSNLHDRRRNLMAISKELNQVFFEYPFSVPPFFALVTRGLGLLEGIALSGDPSFDIFKASYPYAKKRAVETLSVRDYGKISRNLMSLRLFESQAN</sequence>
<accession>A0ABD3QSQ1</accession>
<dbReference type="AlphaFoldDB" id="A0ABD3QSQ1"/>
<dbReference type="EMBL" id="JALLPJ020000075">
    <property type="protein sequence ID" value="KAL3803270.1"/>
    <property type="molecule type" value="Genomic_DNA"/>
</dbReference>
<dbReference type="PANTHER" id="PTHR10566">
    <property type="entry name" value="CHAPERONE-ACTIVITY OF BC1 COMPLEX CABC1 -RELATED"/>
    <property type="match status" value="1"/>
</dbReference>
<dbReference type="InterPro" id="IPR011009">
    <property type="entry name" value="Kinase-like_dom_sf"/>
</dbReference>
<dbReference type="InterPro" id="IPR050154">
    <property type="entry name" value="UbiB_kinase"/>
</dbReference>
<evidence type="ECO:0000313" key="3">
    <source>
        <dbReference type="EMBL" id="KAL3803270.1"/>
    </source>
</evidence>
<comment type="caution">
    <text evidence="3">The sequence shown here is derived from an EMBL/GenBank/DDBJ whole genome shotgun (WGS) entry which is preliminary data.</text>
</comment>
<evidence type="ECO:0000313" key="4">
    <source>
        <dbReference type="Proteomes" id="UP001530400"/>
    </source>
</evidence>
<gene>
    <name evidence="3" type="ORF">ACHAWO_000099</name>
</gene>
<evidence type="ECO:0000256" key="1">
    <source>
        <dbReference type="ARBA" id="ARBA00009670"/>
    </source>
</evidence>
<dbReference type="InterPro" id="IPR004147">
    <property type="entry name" value="ABC1_dom"/>
</dbReference>
<evidence type="ECO:0000259" key="2">
    <source>
        <dbReference type="PROSITE" id="PS50011"/>
    </source>
</evidence>
<organism evidence="3 4">
    <name type="scientific">Cyclotella atomus</name>
    <dbReference type="NCBI Taxonomy" id="382360"/>
    <lineage>
        <taxon>Eukaryota</taxon>
        <taxon>Sar</taxon>
        <taxon>Stramenopiles</taxon>
        <taxon>Ochrophyta</taxon>
        <taxon>Bacillariophyta</taxon>
        <taxon>Coscinodiscophyceae</taxon>
        <taxon>Thalassiosirophycidae</taxon>
        <taxon>Stephanodiscales</taxon>
        <taxon>Stephanodiscaceae</taxon>
        <taxon>Cyclotella</taxon>
    </lineage>
</organism>
<dbReference type="Proteomes" id="UP001530400">
    <property type="component" value="Unassembled WGS sequence"/>
</dbReference>
<dbReference type="Pfam" id="PF03109">
    <property type="entry name" value="ABC1"/>
    <property type="match status" value="2"/>
</dbReference>
<dbReference type="InterPro" id="IPR000719">
    <property type="entry name" value="Prot_kinase_dom"/>
</dbReference>
<proteinExistence type="inferred from homology"/>
<dbReference type="CDD" id="cd05121">
    <property type="entry name" value="ABC1_ADCK3-like"/>
    <property type="match status" value="1"/>
</dbReference>
<dbReference type="PROSITE" id="PS50011">
    <property type="entry name" value="PROTEIN_KINASE_DOM"/>
    <property type="match status" value="1"/>
</dbReference>
<dbReference type="SUPFAM" id="SSF56112">
    <property type="entry name" value="Protein kinase-like (PK-like)"/>
    <property type="match status" value="1"/>
</dbReference>
<comment type="similarity">
    <text evidence="1">Belongs to the protein kinase superfamily. ADCK protein kinase family.</text>
</comment>